<evidence type="ECO:0000313" key="2">
    <source>
        <dbReference type="EMBL" id="KIK79821.1"/>
    </source>
</evidence>
<reference evidence="2 3" key="1">
    <citation type="submission" date="2014-04" db="EMBL/GenBank/DDBJ databases">
        <authorList>
            <consortium name="DOE Joint Genome Institute"/>
            <person name="Kuo A."/>
            <person name="Kohler A."/>
            <person name="Jargeat P."/>
            <person name="Nagy L.G."/>
            <person name="Floudas D."/>
            <person name="Copeland A."/>
            <person name="Barry K.W."/>
            <person name="Cichocki N."/>
            <person name="Veneault-Fourrey C."/>
            <person name="LaButti K."/>
            <person name="Lindquist E.A."/>
            <person name="Lipzen A."/>
            <person name="Lundell T."/>
            <person name="Morin E."/>
            <person name="Murat C."/>
            <person name="Sun H."/>
            <person name="Tunlid A."/>
            <person name="Henrissat B."/>
            <person name="Grigoriev I.V."/>
            <person name="Hibbett D.S."/>
            <person name="Martin F."/>
            <person name="Nordberg H.P."/>
            <person name="Cantor M.N."/>
            <person name="Hua S.X."/>
        </authorList>
    </citation>
    <scope>NUCLEOTIDE SEQUENCE [LARGE SCALE GENOMIC DNA]</scope>
    <source>
        <strain evidence="2 3">Ve08.2h10</strain>
    </source>
</reference>
<evidence type="ECO:0000313" key="3">
    <source>
        <dbReference type="Proteomes" id="UP000054538"/>
    </source>
</evidence>
<gene>
    <name evidence="2" type="ORF">PAXRUDRAFT_36347</name>
</gene>
<keyword evidence="3" id="KW-1185">Reference proteome</keyword>
<dbReference type="InParanoid" id="A0A0D0D7Y9"/>
<dbReference type="Proteomes" id="UP000054538">
    <property type="component" value="Unassembled WGS sequence"/>
</dbReference>
<evidence type="ECO:0000256" key="1">
    <source>
        <dbReference type="SAM" id="MobiDB-lite"/>
    </source>
</evidence>
<name>A0A0D0D7Y9_9AGAM</name>
<accession>A0A0D0D7Y9</accession>
<dbReference type="AlphaFoldDB" id="A0A0D0D7Y9"/>
<dbReference type="EMBL" id="KN826175">
    <property type="protein sequence ID" value="KIK79821.1"/>
    <property type="molecule type" value="Genomic_DNA"/>
</dbReference>
<dbReference type="OrthoDB" id="3056089at2759"/>
<proteinExistence type="predicted"/>
<feature type="region of interest" description="Disordered" evidence="1">
    <location>
        <begin position="1"/>
        <end position="37"/>
    </location>
</feature>
<dbReference type="HOGENOM" id="CLU_032582_0_0_1"/>
<sequence>MNDSEIDQLYSASEEELDNEPLSDSKPEDEPPCEISGHLFHKSMSTQVVSAHSHSGKGSTTVVKSDQCPAFLFSTTTSFNDLLQEIVKAAKMNWKLLANNVGYKTMLKSIEVKKGNPVIFFYLPKPVEIEEPPMLLTIWNDLPMTNCDKLASGENDSIKGQIRGQLEEKYPVGNYLLFPGKRIYAAKEKDCWELSPLHLDVWAAAIAEGQVTYDTPPMSAHFTASASIKPHWPEPGSSLGTFTAYHMYQKVMTGQVETMQAMAPIPGNELMYQPGIATPLTPASVPTGSNVLPAVHDPPSAMSSPGSTTSHGVTLETFCTQYVISTKNAE</sequence>
<reference evidence="3" key="2">
    <citation type="submission" date="2015-01" db="EMBL/GenBank/DDBJ databases">
        <title>Evolutionary Origins and Diversification of the Mycorrhizal Mutualists.</title>
        <authorList>
            <consortium name="DOE Joint Genome Institute"/>
            <consortium name="Mycorrhizal Genomics Consortium"/>
            <person name="Kohler A."/>
            <person name="Kuo A."/>
            <person name="Nagy L.G."/>
            <person name="Floudas D."/>
            <person name="Copeland A."/>
            <person name="Barry K.W."/>
            <person name="Cichocki N."/>
            <person name="Veneault-Fourrey C."/>
            <person name="LaButti K."/>
            <person name="Lindquist E.A."/>
            <person name="Lipzen A."/>
            <person name="Lundell T."/>
            <person name="Morin E."/>
            <person name="Murat C."/>
            <person name="Riley R."/>
            <person name="Ohm R."/>
            <person name="Sun H."/>
            <person name="Tunlid A."/>
            <person name="Henrissat B."/>
            <person name="Grigoriev I.V."/>
            <person name="Hibbett D.S."/>
            <person name="Martin F."/>
        </authorList>
    </citation>
    <scope>NUCLEOTIDE SEQUENCE [LARGE SCALE GENOMIC DNA]</scope>
    <source>
        <strain evidence="3">Ve08.2h10</strain>
    </source>
</reference>
<protein>
    <submittedName>
        <fullName evidence="2">Uncharacterized protein</fullName>
    </submittedName>
</protein>
<organism evidence="2 3">
    <name type="scientific">Paxillus rubicundulus Ve08.2h10</name>
    <dbReference type="NCBI Taxonomy" id="930991"/>
    <lineage>
        <taxon>Eukaryota</taxon>
        <taxon>Fungi</taxon>
        <taxon>Dikarya</taxon>
        <taxon>Basidiomycota</taxon>
        <taxon>Agaricomycotina</taxon>
        <taxon>Agaricomycetes</taxon>
        <taxon>Agaricomycetidae</taxon>
        <taxon>Boletales</taxon>
        <taxon>Paxilineae</taxon>
        <taxon>Paxillaceae</taxon>
        <taxon>Paxillus</taxon>
    </lineage>
</organism>